<keyword evidence="2" id="KW-0812">Transmembrane</keyword>
<dbReference type="KEGG" id="prel:PRELSG_1467700"/>
<proteinExistence type="predicted"/>
<keyword evidence="2" id="KW-0472">Membrane</keyword>
<keyword evidence="2" id="KW-1133">Transmembrane helix</keyword>
<dbReference type="Proteomes" id="UP000220158">
    <property type="component" value="Chromosome 14"/>
</dbReference>
<dbReference type="EMBL" id="LN835309">
    <property type="protein sequence ID" value="CRH02940.1"/>
    <property type="molecule type" value="Genomic_DNA"/>
</dbReference>
<feature type="transmembrane region" description="Helical" evidence="2">
    <location>
        <begin position="45"/>
        <end position="64"/>
    </location>
</feature>
<evidence type="ECO:0000256" key="2">
    <source>
        <dbReference type="SAM" id="Phobius"/>
    </source>
</evidence>
<organism evidence="3 4">
    <name type="scientific">Plasmodium relictum</name>
    <dbReference type="NCBI Taxonomy" id="85471"/>
    <lineage>
        <taxon>Eukaryota</taxon>
        <taxon>Sar</taxon>
        <taxon>Alveolata</taxon>
        <taxon>Apicomplexa</taxon>
        <taxon>Aconoidasida</taxon>
        <taxon>Haemosporida</taxon>
        <taxon>Plasmodiidae</taxon>
        <taxon>Plasmodium</taxon>
        <taxon>Plasmodium (Haemamoeba)</taxon>
    </lineage>
</organism>
<evidence type="ECO:0000313" key="4">
    <source>
        <dbReference type="Proteomes" id="UP000220158"/>
    </source>
</evidence>
<feature type="region of interest" description="Disordered" evidence="1">
    <location>
        <begin position="120"/>
        <end position="170"/>
    </location>
</feature>
<dbReference type="OMA" id="SNCVISI"/>
<dbReference type="AlphaFoldDB" id="A0A1J1HBW3"/>
<accession>A0A1J1HBW3</accession>
<protein>
    <submittedName>
        <fullName evidence="3">Uncharacterized protein</fullName>
    </submittedName>
</protein>
<keyword evidence="4" id="KW-1185">Reference proteome</keyword>
<name>A0A1J1HBW3_PLARL</name>
<dbReference type="GeneID" id="39739109"/>
<evidence type="ECO:0000256" key="1">
    <source>
        <dbReference type="SAM" id="MobiDB-lite"/>
    </source>
</evidence>
<feature type="compositionally biased region" description="Acidic residues" evidence="1">
    <location>
        <begin position="161"/>
        <end position="170"/>
    </location>
</feature>
<evidence type="ECO:0000313" key="3">
    <source>
        <dbReference type="EMBL" id="CRH02940.1"/>
    </source>
</evidence>
<sequence>MDSSTKKSQHDLQLCENFESSPYYSCLISFLESIIPVEPENNEGFLFAFILVLIFYMWIFKIFYTNDQTEDTEGFPQSDAQIITKDTTEEIFLESSIKEKEERAQKVREREEMRREVRRLKEQMREKQEKEHRIKDRIKRREEQTARRKKKKEKMISTVGESEENEEVEE</sequence>
<reference evidence="3 4" key="1">
    <citation type="submission" date="2015-04" db="EMBL/GenBank/DDBJ databases">
        <authorList>
            <consortium name="Pathogen Informatics"/>
        </authorList>
    </citation>
    <scope>NUCLEOTIDE SEQUENCE [LARGE SCALE GENOMIC DNA]</scope>
    <source>
        <strain evidence="3 4">SGS1</strain>
    </source>
</reference>
<dbReference type="RefSeq" id="XP_028535460.1">
    <property type="nucleotide sequence ID" value="XM_028679782.1"/>
</dbReference>
<feature type="compositionally biased region" description="Basic and acidic residues" evidence="1">
    <location>
        <begin position="120"/>
        <end position="146"/>
    </location>
</feature>
<dbReference type="VEuPathDB" id="PlasmoDB:PRELSG_1467700"/>
<gene>
    <name evidence="3" type="ORF">PRELSG_1467700</name>
</gene>